<evidence type="ECO:0000256" key="3">
    <source>
        <dbReference type="ARBA" id="ARBA00012438"/>
    </source>
</evidence>
<keyword evidence="13" id="KW-1185">Reference proteome</keyword>
<dbReference type="InterPro" id="IPR036097">
    <property type="entry name" value="HisK_dim/P_sf"/>
</dbReference>
<dbReference type="PANTHER" id="PTHR44936">
    <property type="entry name" value="SENSOR PROTEIN CREC"/>
    <property type="match status" value="1"/>
</dbReference>
<gene>
    <name evidence="12" type="ORF">EOE65_08205</name>
</gene>
<feature type="domain" description="Histidine kinase" evidence="11">
    <location>
        <begin position="226"/>
        <end position="431"/>
    </location>
</feature>
<evidence type="ECO:0000256" key="10">
    <source>
        <dbReference type="SAM" id="Phobius"/>
    </source>
</evidence>
<dbReference type="Proteomes" id="UP000282818">
    <property type="component" value="Unassembled WGS sequence"/>
</dbReference>
<comment type="subcellular location">
    <subcellularLocation>
        <location evidence="2">Cell membrane</location>
        <topology evidence="2">Multi-pass membrane protein</topology>
    </subcellularLocation>
</comment>
<evidence type="ECO:0000256" key="8">
    <source>
        <dbReference type="ARBA" id="ARBA00022777"/>
    </source>
</evidence>
<dbReference type="CDD" id="cd00082">
    <property type="entry name" value="HisKA"/>
    <property type="match status" value="1"/>
</dbReference>
<dbReference type="PROSITE" id="PS50109">
    <property type="entry name" value="HIS_KIN"/>
    <property type="match status" value="1"/>
</dbReference>
<dbReference type="EMBL" id="SACQ01000003">
    <property type="protein sequence ID" value="RVU30986.1"/>
    <property type="molecule type" value="Genomic_DNA"/>
</dbReference>
<evidence type="ECO:0000259" key="11">
    <source>
        <dbReference type="PROSITE" id="PS50109"/>
    </source>
</evidence>
<feature type="transmembrane region" description="Helical" evidence="10">
    <location>
        <begin position="12"/>
        <end position="33"/>
    </location>
</feature>
<protein>
    <recommendedName>
        <fullName evidence="3">histidine kinase</fullName>
        <ecNumber evidence="3">2.7.13.3</ecNumber>
    </recommendedName>
</protein>
<evidence type="ECO:0000313" key="12">
    <source>
        <dbReference type="EMBL" id="RVU30986.1"/>
    </source>
</evidence>
<evidence type="ECO:0000256" key="5">
    <source>
        <dbReference type="ARBA" id="ARBA00022553"/>
    </source>
</evidence>
<evidence type="ECO:0000256" key="4">
    <source>
        <dbReference type="ARBA" id="ARBA00022475"/>
    </source>
</evidence>
<dbReference type="PANTHER" id="PTHR44936:SF10">
    <property type="entry name" value="SENSOR PROTEIN RSTB"/>
    <property type="match status" value="1"/>
</dbReference>
<dbReference type="InterPro" id="IPR050980">
    <property type="entry name" value="2C_sensor_his_kinase"/>
</dbReference>
<name>A0A437Q929_9GAMM</name>
<dbReference type="InterPro" id="IPR003661">
    <property type="entry name" value="HisK_dim/P_dom"/>
</dbReference>
<keyword evidence="10" id="KW-0472">Membrane</keyword>
<keyword evidence="5" id="KW-0597">Phosphoprotein</keyword>
<keyword evidence="6" id="KW-0808">Transferase</keyword>
<keyword evidence="4" id="KW-1003">Cell membrane</keyword>
<dbReference type="GO" id="GO:0005524">
    <property type="term" value="F:ATP binding"/>
    <property type="evidence" value="ECO:0007669"/>
    <property type="project" value="UniProtKB-KW"/>
</dbReference>
<dbReference type="InterPro" id="IPR003594">
    <property type="entry name" value="HATPase_dom"/>
</dbReference>
<dbReference type="GO" id="GO:0000155">
    <property type="term" value="F:phosphorelay sensor kinase activity"/>
    <property type="evidence" value="ECO:0007669"/>
    <property type="project" value="InterPro"/>
</dbReference>
<keyword evidence="9" id="KW-0067">ATP-binding</keyword>
<comment type="catalytic activity">
    <reaction evidence="1">
        <text>ATP + protein L-histidine = ADP + protein N-phospho-L-histidine.</text>
        <dbReference type="EC" id="2.7.13.3"/>
    </reaction>
</comment>
<dbReference type="SMART" id="SM00388">
    <property type="entry name" value="HisKA"/>
    <property type="match status" value="1"/>
</dbReference>
<evidence type="ECO:0000256" key="1">
    <source>
        <dbReference type="ARBA" id="ARBA00000085"/>
    </source>
</evidence>
<dbReference type="InterPro" id="IPR004358">
    <property type="entry name" value="Sig_transdc_His_kin-like_C"/>
</dbReference>
<dbReference type="Gene3D" id="1.10.287.130">
    <property type="match status" value="1"/>
</dbReference>
<dbReference type="InterPro" id="IPR005467">
    <property type="entry name" value="His_kinase_dom"/>
</dbReference>
<keyword evidence="10" id="KW-1133">Transmembrane helix</keyword>
<evidence type="ECO:0000256" key="6">
    <source>
        <dbReference type="ARBA" id="ARBA00022679"/>
    </source>
</evidence>
<dbReference type="GO" id="GO:0005886">
    <property type="term" value="C:plasma membrane"/>
    <property type="evidence" value="ECO:0007669"/>
    <property type="project" value="UniProtKB-SubCell"/>
</dbReference>
<accession>A0A437Q929</accession>
<dbReference type="EC" id="2.7.13.3" evidence="3"/>
<evidence type="ECO:0000256" key="9">
    <source>
        <dbReference type="ARBA" id="ARBA00022840"/>
    </source>
</evidence>
<dbReference type="AlphaFoldDB" id="A0A437Q929"/>
<dbReference type="Gene3D" id="3.30.565.10">
    <property type="entry name" value="Histidine kinase-like ATPase, C-terminal domain"/>
    <property type="match status" value="1"/>
</dbReference>
<dbReference type="Pfam" id="PF02518">
    <property type="entry name" value="HATPase_c"/>
    <property type="match status" value="1"/>
</dbReference>
<dbReference type="SUPFAM" id="SSF47384">
    <property type="entry name" value="Homodimeric domain of signal transducing histidine kinase"/>
    <property type="match status" value="1"/>
</dbReference>
<evidence type="ECO:0000256" key="7">
    <source>
        <dbReference type="ARBA" id="ARBA00022741"/>
    </source>
</evidence>
<keyword evidence="8 12" id="KW-0418">Kinase</keyword>
<proteinExistence type="predicted"/>
<sequence length="431" mass="47868">MRRLFIKAYLGICLIMALGIAAILTIVVVPQFADFSRIEFRQESAFEYQVVRPKLAAAPVDEWPELLAAYHSYFELSAELIKASELPEESEPFTIEETITGFFMATDDEDFYTFYPSPQEGQFIRFKEGESEWVDPSDLEGPLLFLLIGPLVVVLLTMFLGIAYLLYRLNKPLSALEVALSEFTGLQQTQLPREAMKALPNISEAFHSMAEQIQRLVSEQQVIIAAIPHELRTPVARIRFALDLLAAKANEPSLQVGLGRLDQYVQQLEDITEAVLAFSRIERDELYLEPVNLNGLLTHLCQSYDNANLINLELPAEPAVLMADKALLTLALDNLVANAHHYTKADVKITLCRSADSVAVTIENPCDAIPAEVIAQLFTPFYRADKSRSRNSGGLGIGLALAKRVVDTLGGSIVAEQPSPDRFSVRVAIKV</sequence>
<feature type="transmembrane region" description="Helical" evidence="10">
    <location>
        <begin position="143"/>
        <end position="167"/>
    </location>
</feature>
<comment type="caution">
    <text evidence="12">The sequence shown here is derived from an EMBL/GenBank/DDBJ whole genome shotgun (WGS) entry which is preliminary data.</text>
</comment>
<dbReference type="RefSeq" id="WP_127693831.1">
    <property type="nucleotide sequence ID" value="NZ_SACQ01000003.1"/>
</dbReference>
<evidence type="ECO:0000256" key="2">
    <source>
        <dbReference type="ARBA" id="ARBA00004651"/>
    </source>
</evidence>
<dbReference type="SUPFAM" id="SSF55874">
    <property type="entry name" value="ATPase domain of HSP90 chaperone/DNA topoisomerase II/histidine kinase"/>
    <property type="match status" value="1"/>
</dbReference>
<reference evidence="12 13" key="1">
    <citation type="submission" date="2019-01" db="EMBL/GenBank/DDBJ databases">
        <authorList>
            <person name="Chen W.-M."/>
        </authorList>
    </citation>
    <scope>NUCLEOTIDE SEQUENCE [LARGE SCALE GENOMIC DNA]</scope>
    <source>
        <strain evidence="12 13">HPM-16</strain>
    </source>
</reference>
<dbReference type="Pfam" id="PF00512">
    <property type="entry name" value="HisKA"/>
    <property type="match status" value="1"/>
</dbReference>
<dbReference type="SMART" id="SM00387">
    <property type="entry name" value="HATPase_c"/>
    <property type="match status" value="1"/>
</dbReference>
<dbReference type="PRINTS" id="PR00344">
    <property type="entry name" value="BCTRLSENSOR"/>
</dbReference>
<dbReference type="InterPro" id="IPR036890">
    <property type="entry name" value="HATPase_C_sf"/>
</dbReference>
<organism evidence="12 13">
    <name type="scientific">Neptunomonas marina</name>
    <dbReference type="NCBI Taxonomy" id="1815562"/>
    <lineage>
        <taxon>Bacteria</taxon>
        <taxon>Pseudomonadati</taxon>
        <taxon>Pseudomonadota</taxon>
        <taxon>Gammaproteobacteria</taxon>
        <taxon>Oceanospirillales</taxon>
        <taxon>Oceanospirillaceae</taxon>
        <taxon>Neptunomonas</taxon>
    </lineage>
</organism>
<keyword evidence="7" id="KW-0547">Nucleotide-binding</keyword>
<evidence type="ECO:0000313" key="13">
    <source>
        <dbReference type="Proteomes" id="UP000282818"/>
    </source>
</evidence>
<keyword evidence="10" id="KW-0812">Transmembrane</keyword>